<name>A0A1G2H1R4_9BACT</name>
<reference evidence="2 3" key="1">
    <citation type="journal article" date="2016" name="Nat. Commun.">
        <title>Thousands of microbial genomes shed light on interconnected biogeochemical processes in an aquifer system.</title>
        <authorList>
            <person name="Anantharaman K."/>
            <person name="Brown C.T."/>
            <person name="Hug L.A."/>
            <person name="Sharon I."/>
            <person name="Castelle C.J."/>
            <person name="Probst A.J."/>
            <person name="Thomas B.C."/>
            <person name="Singh A."/>
            <person name="Wilkins M.J."/>
            <person name="Karaoz U."/>
            <person name="Brodie E.L."/>
            <person name="Williams K.H."/>
            <person name="Hubbard S.S."/>
            <person name="Banfield J.F."/>
        </authorList>
    </citation>
    <scope>NUCLEOTIDE SEQUENCE [LARGE SCALE GENOMIC DNA]</scope>
</reference>
<dbReference type="AlphaFoldDB" id="A0A1G2H1R4"/>
<sequence>MQQFQVPQYIEVEDKLFGPLTVKQFVYILGAGGFVLLLWILGLPGFIFWPIAIVAVGFFVGLAFYQVNGQPLVAVLNNALNQITHPRRYMWKREPHPLKKEQRVIEVKDPTHLPQLTAGKLKDLSWTLDVSEKLER</sequence>
<keyword evidence="1" id="KW-0472">Membrane</keyword>
<keyword evidence="1" id="KW-0812">Transmembrane</keyword>
<dbReference type="EMBL" id="MHOB01000052">
    <property type="protein sequence ID" value="OGZ56412.1"/>
    <property type="molecule type" value="Genomic_DNA"/>
</dbReference>
<dbReference type="InterPro" id="IPR024414">
    <property type="entry name" value="Uncharacterised_PrgI"/>
</dbReference>
<evidence type="ECO:0000313" key="3">
    <source>
        <dbReference type="Proteomes" id="UP000178996"/>
    </source>
</evidence>
<evidence type="ECO:0000256" key="1">
    <source>
        <dbReference type="SAM" id="Phobius"/>
    </source>
</evidence>
<proteinExistence type="predicted"/>
<dbReference type="Pfam" id="PF12666">
    <property type="entry name" value="PrgI"/>
    <property type="match status" value="1"/>
</dbReference>
<accession>A0A1G2H1R4</accession>
<dbReference type="Proteomes" id="UP000178996">
    <property type="component" value="Unassembled WGS sequence"/>
</dbReference>
<keyword evidence="1" id="KW-1133">Transmembrane helix</keyword>
<evidence type="ECO:0008006" key="4">
    <source>
        <dbReference type="Google" id="ProtNLM"/>
    </source>
</evidence>
<comment type="caution">
    <text evidence="2">The sequence shown here is derived from an EMBL/GenBank/DDBJ whole genome shotgun (WGS) entry which is preliminary data.</text>
</comment>
<feature type="transmembrane region" description="Helical" evidence="1">
    <location>
        <begin position="47"/>
        <end position="65"/>
    </location>
</feature>
<protein>
    <recommendedName>
        <fullName evidence="4">PrgI family protein</fullName>
    </recommendedName>
</protein>
<gene>
    <name evidence="2" type="ORF">A3G60_00300</name>
</gene>
<evidence type="ECO:0000313" key="2">
    <source>
        <dbReference type="EMBL" id="OGZ56412.1"/>
    </source>
</evidence>
<feature type="transmembrane region" description="Helical" evidence="1">
    <location>
        <begin position="25"/>
        <end position="41"/>
    </location>
</feature>
<organism evidence="2 3">
    <name type="scientific">Candidatus Ryanbacteria bacterium RIFCSPLOWO2_12_FULL_47_9c</name>
    <dbReference type="NCBI Taxonomy" id="1802131"/>
    <lineage>
        <taxon>Bacteria</taxon>
        <taxon>Candidatus Ryaniibacteriota</taxon>
    </lineage>
</organism>